<reference evidence="1" key="1">
    <citation type="journal article" date="2021" name="PeerJ">
        <title>Extensive microbial diversity within the chicken gut microbiome revealed by metagenomics and culture.</title>
        <authorList>
            <person name="Gilroy R."/>
            <person name="Ravi A."/>
            <person name="Getino M."/>
            <person name="Pursley I."/>
            <person name="Horton D.L."/>
            <person name="Alikhan N.F."/>
            <person name="Baker D."/>
            <person name="Gharbi K."/>
            <person name="Hall N."/>
            <person name="Watson M."/>
            <person name="Adriaenssens E.M."/>
            <person name="Foster-Nyarko E."/>
            <person name="Jarju S."/>
            <person name="Secka A."/>
            <person name="Antonio M."/>
            <person name="Oren A."/>
            <person name="Chaudhuri R.R."/>
            <person name="La Ragione R."/>
            <person name="Hildebrand F."/>
            <person name="Pallen M.J."/>
        </authorList>
    </citation>
    <scope>NUCLEOTIDE SEQUENCE</scope>
    <source>
        <strain evidence="1">23274</strain>
    </source>
</reference>
<dbReference type="Proteomes" id="UP000824202">
    <property type="component" value="Unassembled WGS sequence"/>
</dbReference>
<gene>
    <name evidence="1" type="ORF">H9863_08845</name>
</gene>
<name>A0A9D1V169_9BACT</name>
<reference evidence="1" key="2">
    <citation type="submission" date="2021-04" db="EMBL/GenBank/DDBJ databases">
        <authorList>
            <person name="Gilroy R."/>
        </authorList>
    </citation>
    <scope>NUCLEOTIDE SEQUENCE</scope>
    <source>
        <strain evidence="1">23274</strain>
    </source>
</reference>
<accession>A0A9D1V169</accession>
<proteinExistence type="predicted"/>
<evidence type="ECO:0000313" key="1">
    <source>
        <dbReference type="EMBL" id="HIX04201.1"/>
    </source>
</evidence>
<sequence>MSAILTFFIASLSAIPFYKLPEIIPLFRTHFHHLKAEYSPPFPTTSLFGTKYDKG</sequence>
<protein>
    <submittedName>
        <fullName evidence="1">Uncharacterized protein</fullName>
    </submittedName>
</protein>
<organism evidence="1 2">
    <name type="scientific">Candidatus Odoribacter faecigallinarum</name>
    <dbReference type="NCBI Taxonomy" id="2838706"/>
    <lineage>
        <taxon>Bacteria</taxon>
        <taxon>Pseudomonadati</taxon>
        <taxon>Bacteroidota</taxon>
        <taxon>Bacteroidia</taxon>
        <taxon>Bacteroidales</taxon>
        <taxon>Odoribacteraceae</taxon>
        <taxon>Odoribacter</taxon>
    </lineage>
</organism>
<dbReference type="AlphaFoldDB" id="A0A9D1V169"/>
<dbReference type="EMBL" id="DXFT01000172">
    <property type="protein sequence ID" value="HIX04201.1"/>
    <property type="molecule type" value="Genomic_DNA"/>
</dbReference>
<evidence type="ECO:0000313" key="2">
    <source>
        <dbReference type="Proteomes" id="UP000824202"/>
    </source>
</evidence>
<comment type="caution">
    <text evidence="1">The sequence shown here is derived from an EMBL/GenBank/DDBJ whole genome shotgun (WGS) entry which is preliminary data.</text>
</comment>